<comment type="similarity">
    <text evidence="2">Belongs to the universal ribosomal protein uL29 family.</text>
</comment>
<evidence type="ECO:0000256" key="6">
    <source>
        <dbReference type="ARBA" id="ARBA00035289"/>
    </source>
</evidence>
<dbReference type="FunCoup" id="A0A7M7G7E1">
    <property type="interactions" value="605"/>
</dbReference>
<dbReference type="Proteomes" id="UP000002358">
    <property type="component" value="Chromosome 1"/>
</dbReference>
<dbReference type="SMR" id="A0A7M7G7E1"/>
<dbReference type="InParanoid" id="A0A7M7G7E1"/>
<evidence type="ECO:0000256" key="3">
    <source>
        <dbReference type="ARBA" id="ARBA00022980"/>
    </source>
</evidence>
<dbReference type="InterPro" id="IPR010729">
    <property type="entry name" value="Ribosomal_uL29_mit"/>
</dbReference>
<dbReference type="EnsemblMetazoa" id="XM_001602305">
    <property type="protein sequence ID" value="XP_001602355"/>
    <property type="gene ID" value="LOC100118374"/>
</dbReference>
<dbReference type="AlphaFoldDB" id="A0A7M7G7E1"/>
<accession>A0A7M7G7E1</accession>
<evidence type="ECO:0000256" key="1">
    <source>
        <dbReference type="ARBA" id="ARBA00004173"/>
    </source>
</evidence>
<evidence type="ECO:0000256" key="2">
    <source>
        <dbReference type="ARBA" id="ARBA00009254"/>
    </source>
</evidence>
<dbReference type="InterPro" id="IPR038340">
    <property type="entry name" value="MRP-L47_sf"/>
</dbReference>
<keyword evidence="3" id="KW-0689">Ribosomal protein</keyword>
<dbReference type="GO" id="GO:0005762">
    <property type="term" value="C:mitochondrial large ribosomal subunit"/>
    <property type="evidence" value="ECO:0007669"/>
    <property type="project" value="TreeGrafter"/>
</dbReference>
<proteinExistence type="inferred from homology"/>
<dbReference type="OrthoDB" id="270763at2759"/>
<dbReference type="GO" id="GO:0032543">
    <property type="term" value="P:mitochondrial translation"/>
    <property type="evidence" value="ECO:0007669"/>
    <property type="project" value="TreeGrafter"/>
</dbReference>
<dbReference type="KEGG" id="nvi:100118374"/>
<dbReference type="PANTHER" id="PTHR21183:SF18">
    <property type="entry name" value="LARGE RIBOSOMAL SUBUNIT PROTEIN UL29M"/>
    <property type="match status" value="1"/>
</dbReference>
<evidence type="ECO:0000313" key="7">
    <source>
        <dbReference type="EnsemblMetazoa" id="XP_001602355"/>
    </source>
</evidence>
<dbReference type="SUPFAM" id="SSF46561">
    <property type="entry name" value="Ribosomal protein L29 (L29p)"/>
    <property type="match status" value="1"/>
</dbReference>
<dbReference type="InterPro" id="IPR036049">
    <property type="entry name" value="Ribosomal_uL29_sf"/>
</dbReference>
<comment type="subcellular location">
    <subcellularLocation>
        <location evidence="1">Mitochondrion</location>
    </subcellularLocation>
</comment>
<keyword evidence="4" id="KW-0496">Mitochondrion</keyword>
<dbReference type="GO" id="GO:0003735">
    <property type="term" value="F:structural constituent of ribosome"/>
    <property type="evidence" value="ECO:0007669"/>
    <property type="project" value="InterPro"/>
</dbReference>
<organism evidence="7 8">
    <name type="scientific">Nasonia vitripennis</name>
    <name type="common">Parasitic wasp</name>
    <dbReference type="NCBI Taxonomy" id="7425"/>
    <lineage>
        <taxon>Eukaryota</taxon>
        <taxon>Metazoa</taxon>
        <taxon>Ecdysozoa</taxon>
        <taxon>Arthropoda</taxon>
        <taxon>Hexapoda</taxon>
        <taxon>Insecta</taxon>
        <taxon>Pterygota</taxon>
        <taxon>Neoptera</taxon>
        <taxon>Endopterygota</taxon>
        <taxon>Hymenoptera</taxon>
        <taxon>Apocrita</taxon>
        <taxon>Proctotrupomorpha</taxon>
        <taxon>Chalcidoidea</taxon>
        <taxon>Pteromalidae</taxon>
        <taxon>Pteromalinae</taxon>
        <taxon>Nasonia</taxon>
    </lineage>
</organism>
<dbReference type="Pfam" id="PF06984">
    <property type="entry name" value="MRP-L47"/>
    <property type="match status" value="1"/>
</dbReference>
<keyword evidence="8" id="KW-1185">Reference proteome</keyword>
<evidence type="ECO:0000256" key="4">
    <source>
        <dbReference type="ARBA" id="ARBA00023128"/>
    </source>
</evidence>
<gene>
    <name evidence="7" type="primary">100118374</name>
</gene>
<evidence type="ECO:0000256" key="5">
    <source>
        <dbReference type="ARBA" id="ARBA00023274"/>
    </source>
</evidence>
<dbReference type="PANTHER" id="PTHR21183">
    <property type="entry name" value="RIBOSOMAL PROTEIN L47, MITOCHONDRIAL-RELATED"/>
    <property type="match status" value="1"/>
</dbReference>
<dbReference type="OMA" id="LTMEHEC"/>
<protein>
    <recommendedName>
        <fullName evidence="6">Large ribosomal subunit protein uL29m</fullName>
    </recommendedName>
</protein>
<name>A0A7M7G7E1_NASVI</name>
<evidence type="ECO:0000313" key="8">
    <source>
        <dbReference type="Proteomes" id="UP000002358"/>
    </source>
</evidence>
<keyword evidence="5" id="KW-0687">Ribonucleoprotein</keyword>
<reference evidence="7" key="1">
    <citation type="submission" date="2021-01" db="UniProtKB">
        <authorList>
            <consortium name="EnsemblMetazoa"/>
        </authorList>
    </citation>
    <scope>IDENTIFICATION</scope>
</reference>
<sequence length="271" mass="32468">MATLIKALRVPNTVNNVAKLLKNLSLNKNAASPTYTALHRIPTFHRVALLHTTARNHDLMEFFDDEKNWNKNKIQHGRSWKADELRNKSNEDLHKLWYVLLKERNMLMTMEHACNEAYELFPSPERIDKVQESMKNIETVVRERNEAYYQLETGETGERPTKYVWNILGMKQFYRLKQHLIPKHLNTKWKQRHLFGYGGHAVRKFQKLYREKLWNEKRRAQNREKNAVISLLKKFPNVDIDTLKEKYPSVDMDKIFRSRKVKFLRVASRYE</sequence>
<dbReference type="Gene3D" id="6.10.330.20">
    <property type="match status" value="1"/>
</dbReference>